<accession>A0A1G2F6U5</accession>
<dbReference type="InterPro" id="IPR006197">
    <property type="entry name" value="Peptidase_S24_LexA"/>
</dbReference>
<evidence type="ECO:0000313" key="15">
    <source>
        <dbReference type="Proteomes" id="UP000179099"/>
    </source>
</evidence>
<keyword evidence="4" id="KW-0227">DNA damage</keyword>
<dbReference type="STRING" id="1801992.A2Y98_02630"/>
<keyword evidence="5 12" id="KW-0378">Hydrolase</keyword>
<dbReference type="GO" id="GO:0006281">
    <property type="term" value="P:DNA repair"/>
    <property type="evidence" value="ECO:0007669"/>
    <property type="project" value="UniProtKB-KW"/>
</dbReference>
<evidence type="ECO:0000256" key="11">
    <source>
        <dbReference type="ARBA" id="ARBA00023236"/>
    </source>
</evidence>
<dbReference type="InterPro" id="IPR036286">
    <property type="entry name" value="LexA/Signal_pep-like_sf"/>
</dbReference>
<evidence type="ECO:0000256" key="2">
    <source>
        <dbReference type="ARBA" id="ARBA00022491"/>
    </source>
</evidence>
<evidence type="ECO:0000256" key="9">
    <source>
        <dbReference type="ARBA" id="ARBA00023163"/>
    </source>
</evidence>
<evidence type="ECO:0000256" key="12">
    <source>
        <dbReference type="RuleBase" id="RU003991"/>
    </source>
</evidence>
<keyword evidence="9" id="KW-0804">Transcription</keyword>
<evidence type="ECO:0000256" key="10">
    <source>
        <dbReference type="ARBA" id="ARBA00023204"/>
    </source>
</evidence>
<comment type="caution">
    <text evidence="14">The sequence shown here is derived from an EMBL/GenBank/DDBJ whole genome shotgun (WGS) entry which is preliminary data.</text>
</comment>
<name>A0A1G2F6U5_9BACT</name>
<comment type="similarity">
    <text evidence="1 12">Belongs to the peptidase S24 family.</text>
</comment>
<keyword evidence="2" id="KW-0678">Repressor</keyword>
<dbReference type="GO" id="GO:0009432">
    <property type="term" value="P:SOS response"/>
    <property type="evidence" value="ECO:0007669"/>
    <property type="project" value="UniProtKB-KW"/>
</dbReference>
<keyword evidence="10" id="KW-0234">DNA repair</keyword>
<dbReference type="SUPFAM" id="SSF51306">
    <property type="entry name" value="LexA/Signal peptidase"/>
    <property type="match status" value="1"/>
</dbReference>
<protein>
    <submittedName>
        <fullName evidence="14">Repressor LexA</fullName>
    </submittedName>
</protein>
<evidence type="ECO:0000256" key="7">
    <source>
        <dbReference type="ARBA" id="ARBA00023015"/>
    </source>
</evidence>
<dbReference type="InterPro" id="IPR036388">
    <property type="entry name" value="WH-like_DNA-bd_sf"/>
</dbReference>
<dbReference type="PANTHER" id="PTHR33516:SF2">
    <property type="entry name" value="LEXA REPRESSOR-RELATED"/>
    <property type="match status" value="1"/>
</dbReference>
<dbReference type="InterPro" id="IPR039418">
    <property type="entry name" value="LexA-like"/>
</dbReference>
<evidence type="ECO:0000256" key="6">
    <source>
        <dbReference type="ARBA" id="ARBA00022813"/>
    </source>
</evidence>
<sequence length="205" mass="23347">MRDINLQFEKIISFWKKHKRMPSYSEILRETGLKSKNAAFKLVGKLIDAGFIDKDGTGHILPTKYFNEAEPRTEDLWSFGTGVKVLGLVEAGIPALAEQQQLDTITLDEFLIRNRKETYLLEVSGDSMIDAGILPRDLVLVERGKTPKPGDIVIAQVDGNWTIKYLRKKGNKLYLEPANKKFRPIFPKNELFIAAVVQAVIRKYR</sequence>
<evidence type="ECO:0000256" key="4">
    <source>
        <dbReference type="ARBA" id="ARBA00022763"/>
    </source>
</evidence>
<keyword evidence="7" id="KW-0805">Transcription regulation</keyword>
<feature type="domain" description="Peptidase S24/S26A/S26B/S26C" evidence="13">
    <location>
        <begin position="85"/>
        <end position="189"/>
    </location>
</feature>
<dbReference type="AlphaFoldDB" id="A0A1G2F6U5"/>
<reference evidence="14 15" key="1">
    <citation type="journal article" date="2016" name="Nat. Commun.">
        <title>Thousands of microbial genomes shed light on interconnected biogeochemical processes in an aquifer system.</title>
        <authorList>
            <person name="Anantharaman K."/>
            <person name="Brown C.T."/>
            <person name="Hug L.A."/>
            <person name="Sharon I."/>
            <person name="Castelle C.J."/>
            <person name="Probst A.J."/>
            <person name="Thomas B.C."/>
            <person name="Singh A."/>
            <person name="Wilkins M.J."/>
            <person name="Karaoz U."/>
            <person name="Brodie E.L."/>
            <person name="Williams K.H."/>
            <person name="Hubbard S.S."/>
            <person name="Banfield J.F."/>
        </authorList>
    </citation>
    <scope>NUCLEOTIDE SEQUENCE [LARGE SCALE GENOMIC DNA]</scope>
</reference>
<evidence type="ECO:0000256" key="8">
    <source>
        <dbReference type="ARBA" id="ARBA00023125"/>
    </source>
</evidence>
<keyword evidence="11" id="KW-0742">SOS response</keyword>
<dbReference type="SUPFAM" id="SSF46785">
    <property type="entry name" value="Winged helix' DNA-binding domain"/>
    <property type="match status" value="1"/>
</dbReference>
<evidence type="ECO:0000256" key="5">
    <source>
        <dbReference type="ARBA" id="ARBA00022801"/>
    </source>
</evidence>
<dbReference type="Proteomes" id="UP000179099">
    <property type="component" value="Unassembled WGS sequence"/>
</dbReference>
<dbReference type="InterPro" id="IPR050077">
    <property type="entry name" value="LexA_repressor"/>
</dbReference>
<keyword evidence="3" id="KW-0235">DNA replication</keyword>
<gene>
    <name evidence="14" type="ORF">A2Y98_02630</name>
</gene>
<dbReference type="PRINTS" id="PR00726">
    <property type="entry name" value="LEXASERPTASE"/>
</dbReference>
<dbReference type="EMBL" id="MHMW01000025">
    <property type="protein sequence ID" value="OGZ33796.1"/>
    <property type="molecule type" value="Genomic_DNA"/>
</dbReference>
<keyword evidence="6 12" id="KW-0068">Autocatalytic cleavage</keyword>
<evidence type="ECO:0000256" key="3">
    <source>
        <dbReference type="ARBA" id="ARBA00022705"/>
    </source>
</evidence>
<dbReference type="InterPro" id="IPR006200">
    <property type="entry name" value="LexA"/>
</dbReference>
<dbReference type="CDD" id="cd06529">
    <property type="entry name" value="S24_LexA-like"/>
    <property type="match status" value="1"/>
</dbReference>
<dbReference type="InterPro" id="IPR036390">
    <property type="entry name" value="WH_DNA-bd_sf"/>
</dbReference>
<dbReference type="NCBIfam" id="TIGR00498">
    <property type="entry name" value="lexA"/>
    <property type="match status" value="1"/>
</dbReference>
<dbReference type="GO" id="GO:0006260">
    <property type="term" value="P:DNA replication"/>
    <property type="evidence" value="ECO:0007669"/>
    <property type="project" value="UniProtKB-KW"/>
</dbReference>
<dbReference type="GO" id="GO:0045892">
    <property type="term" value="P:negative regulation of DNA-templated transcription"/>
    <property type="evidence" value="ECO:0007669"/>
    <property type="project" value="InterPro"/>
</dbReference>
<dbReference type="Gene3D" id="2.10.109.10">
    <property type="entry name" value="Umud Fragment, subunit A"/>
    <property type="match status" value="1"/>
</dbReference>
<dbReference type="Pfam" id="PF00717">
    <property type="entry name" value="Peptidase_S24"/>
    <property type="match status" value="1"/>
</dbReference>
<organism evidence="14 15">
    <name type="scientific">Candidatus Portnoybacteria bacterium RBG_19FT_COMBO_36_7</name>
    <dbReference type="NCBI Taxonomy" id="1801992"/>
    <lineage>
        <taxon>Bacteria</taxon>
        <taxon>Candidatus Portnoyibacteriota</taxon>
    </lineage>
</organism>
<keyword evidence="8" id="KW-0238">DNA-binding</keyword>
<dbReference type="PANTHER" id="PTHR33516">
    <property type="entry name" value="LEXA REPRESSOR"/>
    <property type="match status" value="1"/>
</dbReference>
<proteinExistence type="inferred from homology"/>
<evidence type="ECO:0000313" key="14">
    <source>
        <dbReference type="EMBL" id="OGZ33796.1"/>
    </source>
</evidence>
<dbReference type="GO" id="GO:0004252">
    <property type="term" value="F:serine-type endopeptidase activity"/>
    <property type="evidence" value="ECO:0007669"/>
    <property type="project" value="InterPro"/>
</dbReference>
<evidence type="ECO:0000259" key="13">
    <source>
        <dbReference type="Pfam" id="PF00717"/>
    </source>
</evidence>
<evidence type="ECO:0000256" key="1">
    <source>
        <dbReference type="ARBA" id="ARBA00007484"/>
    </source>
</evidence>
<dbReference type="Gene3D" id="1.10.10.10">
    <property type="entry name" value="Winged helix-like DNA-binding domain superfamily/Winged helix DNA-binding domain"/>
    <property type="match status" value="1"/>
</dbReference>
<dbReference type="GO" id="GO:0003677">
    <property type="term" value="F:DNA binding"/>
    <property type="evidence" value="ECO:0007669"/>
    <property type="project" value="UniProtKB-KW"/>
</dbReference>
<dbReference type="InterPro" id="IPR015927">
    <property type="entry name" value="Peptidase_S24_S26A/B/C"/>
</dbReference>